<feature type="non-terminal residue" evidence="1">
    <location>
        <position position="1"/>
    </location>
</feature>
<dbReference type="SUPFAM" id="SSF54403">
    <property type="entry name" value="Cystatin/monellin"/>
    <property type="match status" value="1"/>
</dbReference>
<reference evidence="1" key="1">
    <citation type="journal article" date="2014" name="PLoS ONE">
        <title>Transcriptome-Based Identification of ABC Transporters in the Western Tarnished Plant Bug Lygus hesperus.</title>
        <authorList>
            <person name="Hull J.J."/>
            <person name="Chaney K."/>
            <person name="Geib S.M."/>
            <person name="Fabrick J.A."/>
            <person name="Brent C.S."/>
            <person name="Walsh D."/>
            <person name="Lavine L.C."/>
        </authorList>
    </citation>
    <scope>NUCLEOTIDE SEQUENCE</scope>
</reference>
<organism evidence="1">
    <name type="scientific">Lygus hesperus</name>
    <name type="common">Western plant bug</name>
    <dbReference type="NCBI Taxonomy" id="30085"/>
    <lineage>
        <taxon>Eukaryota</taxon>
        <taxon>Metazoa</taxon>
        <taxon>Ecdysozoa</taxon>
        <taxon>Arthropoda</taxon>
        <taxon>Hexapoda</taxon>
        <taxon>Insecta</taxon>
        <taxon>Pterygota</taxon>
        <taxon>Neoptera</taxon>
        <taxon>Paraneoptera</taxon>
        <taxon>Hemiptera</taxon>
        <taxon>Heteroptera</taxon>
        <taxon>Panheteroptera</taxon>
        <taxon>Cimicomorpha</taxon>
        <taxon>Miridae</taxon>
        <taxon>Mirini</taxon>
        <taxon>Lygus</taxon>
    </lineage>
</organism>
<name>A0A0A9Z758_LYGHE</name>
<evidence type="ECO:0000313" key="1">
    <source>
        <dbReference type="EMBL" id="JAG37595.1"/>
    </source>
</evidence>
<dbReference type="Gene3D" id="3.10.450.10">
    <property type="match status" value="1"/>
</dbReference>
<protein>
    <submittedName>
        <fullName evidence="1">tRNA pseudouridine synthase B</fullName>
    </submittedName>
</protein>
<dbReference type="AlphaFoldDB" id="A0A0A9Z758"/>
<sequence length="262" mass="29543">PGEDSGCVTRRLLDPECFMAAKYLALALILAPVISEDVLKRKYHEVTFEKYLQDAVALTVDTFNKVGGARDGKIYDVVKLQVTINRLNLSLWTYDRLGLVLRETNCTKENVTDVESCIVAMDPIDCNEPTDRTKPPKKQQYFGSDLAKIQEVKFDKYLLDAINLAVDTFNRIGNVKEGKLYDVVSIKTTVKRIETDVWVYDRLEMILRETNCTKIHNAFSLDGCVIVNDKEPDQSCRYQVSTGQINGSQILGCSGVVDTTRK</sequence>
<accession>A0A0A9Z758</accession>
<dbReference type="EMBL" id="GBHO01006009">
    <property type="protein sequence ID" value="JAG37595.1"/>
    <property type="molecule type" value="Transcribed_RNA"/>
</dbReference>
<reference evidence="1" key="2">
    <citation type="submission" date="2014-07" db="EMBL/GenBank/DDBJ databases">
        <authorList>
            <person name="Hull J."/>
        </authorList>
    </citation>
    <scope>NUCLEOTIDE SEQUENCE</scope>
</reference>
<proteinExistence type="predicted"/>
<gene>
    <name evidence="1" type="primary">truB_1</name>
    <name evidence="1" type="ORF">CM83_2152</name>
</gene>
<dbReference type="InterPro" id="IPR046350">
    <property type="entry name" value="Cystatin_sf"/>
</dbReference>